<proteinExistence type="predicted"/>
<dbReference type="KEGG" id="cphy:B5808_08835"/>
<gene>
    <name evidence="3" type="ORF">B5808_08835</name>
</gene>
<dbReference type="AlphaFoldDB" id="A0A1X9LQA7"/>
<reference evidence="3 4" key="1">
    <citation type="submission" date="2017-04" db="EMBL/GenBank/DDBJ databases">
        <authorList>
            <person name="Afonso C.L."/>
            <person name="Miller P.J."/>
            <person name="Scott M.A."/>
            <person name="Spackman E."/>
            <person name="Goraichik I."/>
            <person name="Dimitrov K.M."/>
            <person name="Suarez D.L."/>
            <person name="Swayne D.E."/>
        </authorList>
    </citation>
    <scope>NUCLEOTIDE SEQUENCE [LARGE SCALE GENOMIC DNA]</scope>
    <source>
        <strain evidence="4">XA(T)</strain>
    </source>
</reference>
<keyword evidence="2" id="KW-0812">Transmembrane</keyword>
<sequence>MQWWAWLIIWVVLVLALLGTVALLGYRLFRKLMAAYRELALLNDKVATLMATVEQLEPDVPERAIAVGYPEVARRHDARSSRRQEAKEARRQARLTRGRLLVSPESLEHLRKWADNVR</sequence>
<keyword evidence="2" id="KW-0472">Membrane</keyword>
<evidence type="ECO:0000313" key="4">
    <source>
        <dbReference type="Proteomes" id="UP000192775"/>
    </source>
</evidence>
<dbReference type="Proteomes" id="UP000192775">
    <property type="component" value="Chromosome"/>
</dbReference>
<evidence type="ECO:0000256" key="1">
    <source>
        <dbReference type="SAM" id="MobiDB-lite"/>
    </source>
</evidence>
<feature type="transmembrane region" description="Helical" evidence="2">
    <location>
        <begin position="6"/>
        <end position="29"/>
    </location>
</feature>
<evidence type="ECO:0000256" key="2">
    <source>
        <dbReference type="SAM" id="Phobius"/>
    </source>
</evidence>
<keyword evidence="2" id="KW-1133">Transmembrane helix</keyword>
<name>A0A1X9LQA7_9MICO</name>
<keyword evidence="4" id="KW-1185">Reference proteome</keyword>
<feature type="compositionally biased region" description="Basic and acidic residues" evidence="1">
    <location>
        <begin position="75"/>
        <end position="91"/>
    </location>
</feature>
<dbReference type="STRING" id="1619308.B5808_08835"/>
<evidence type="ECO:0000313" key="3">
    <source>
        <dbReference type="EMBL" id="ARJ05309.1"/>
    </source>
</evidence>
<dbReference type="EMBL" id="CP020715">
    <property type="protein sequence ID" value="ARJ05309.1"/>
    <property type="molecule type" value="Genomic_DNA"/>
</dbReference>
<organism evidence="3 4">
    <name type="scientific">Cnuibacter physcomitrellae</name>
    <dbReference type="NCBI Taxonomy" id="1619308"/>
    <lineage>
        <taxon>Bacteria</taxon>
        <taxon>Bacillati</taxon>
        <taxon>Actinomycetota</taxon>
        <taxon>Actinomycetes</taxon>
        <taxon>Micrococcales</taxon>
        <taxon>Microbacteriaceae</taxon>
        <taxon>Cnuibacter</taxon>
    </lineage>
</organism>
<accession>A0A1X9LQA7</accession>
<protein>
    <submittedName>
        <fullName evidence="3">Uncharacterized protein</fullName>
    </submittedName>
</protein>
<dbReference type="RefSeq" id="WP_085019447.1">
    <property type="nucleotide sequence ID" value="NZ_BMHD01000001.1"/>
</dbReference>
<feature type="region of interest" description="Disordered" evidence="1">
    <location>
        <begin position="75"/>
        <end position="97"/>
    </location>
</feature>